<protein>
    <submittedName>
        <fullName evidence="2">Uncharacterized protein</fullName>
    </submittedName>
</protein>
<gene>
    <name evidence="2" type="ORF">THAOC_20686</name>
</gene>
<name>K0SL10_THAOC</name>
<proteinExistence type="predicted"/>
<evidence type="ECO:0000256" key="1">
    <source>
        <dbReference type="SAM" id="MobiDB-lite"/>
    </source>
</evidence>
<keyword evidence="3" id="KW-1185">Reference proteome</keyword>
<comment type="caution">
    <text evidence="2">The sequence shown here is derived from an EMBL/GenBank/DDBJ whole genome shotgun (WGS) entry which is preliminary data.</text>
</comment>
<sequence length="171" mass="19379">MGPKAGYEKRVRRGNNGLKSARDENGNNEWELSNQGNVPFVNAMQMIEGKRDWTHALPRDAVVRLIRADAESGVKEGLPGIEIENMLQGELHECSGVDGSSTDTRGSTHARFTMAWERNWGFVPDKRNPKKPRGGYADWEPIRAYVKRWYHQDFTSERVNQMTSGRSSSGR</sequence>
<organism evidence="2 3">
    <name type="scientific">Thalassiosira oceanica</name>
    <name type="common">Marine diatom</name>
    <dbReference type="NCBI Taxonomy" id="159749"/>
    <lineage>
        <taxon>Eukaryota</taxon>
        <taxon>Sar</taxon>
        <taxon>Stramenopiles</taxon>
        <taxon>Ochrophyta</taxon>
        <taxon>Bacillariophyta</taxon>
        <taxon>Coscinodiscophyceae</taxon>
        <taxon>Thalassiosirophycidae</taxon>
        <taxon>Thalassiosirales</taxon>
        <taxon>Thalassiosiraceae</taxon>
        <taxon>Thalassiosira</taxon>
    </lineage>
</organism>
<feature type="region of interest" description="Disordered" evidence="1">
    <location>
        <begin position="1"/>
        <end position="29"/>
    </location>
</feature>
<reference evidence="2 3" key="1">
    <citation type="journal article" date="2012" name="Genome Biol.">
        <title>Genome and low-iron response of an oceanic diatom adapted to chronic iron limitation.</title>
        <authorList>
            <person name="Lommer M."/>
            <person name="Specht M."/>
            <person name="Roy A.S."/>
            <person name="Kraemer L."/>
            <person name="Andreson R."/>
            <person name="Gutowska M.A."/>
            <person name="Wolf J."/>
            <person name="Bergner S.V."/>
            <person name="Schilhabel M.B."/>
            <person name="Klostermeier U.C."/>
            <person name="Beiko R.G."/>
            <person name="Rosenstiel P."/>
            <person name="Hippler M."/>
            <person name="Laroche J."/>
        </authorList>
    </citation>
    <scope>NUCLEOTIDE SEQUENCE [LARGE SCALE GENOMIC DNA]</scope>
    <source>
        <strain evidence="2 3">CCMP1005</strain>
    </source>
</reference>
<dbReference type="EMBL" id="AGNL01023552">
    <property type="protein sequence ID" value="EJK59132.1"/>
    <property type="molecule type" value="Genomic_DNA"/>
</dbReference>
<dbReference type="Proteomes" id="UP000266841">
    <property type="component" value="Unassembled WGS sequence"/>
</dbReference>
<accession>K0SL10</accession>
<evidence type="ECO:0000313" key="3">
    <source>
        <dbReference type="Proteomes" id="UP000266841"/>
    </source>
</evidence>
<dbReference type="AlphaFoldDB" id="K0SL10"/>
<evidence type="ECO:0000313" key="2">
    <source>
        <dbReference type="EMBL" id="EJK59132.1"/>
    </source>
</evidence>